<dbReference type="Gene3D" id="2.60.120.10">
    <property type="entry name" value="Jelly Rolls"/>
    <property type="match status" value="1"/>
</dbReference>
<sequence length="185" mass="21196">MIEFLKSLQILSDNELQKINAVIKTKFLKKNGFLIKEGAVCDEIAWIKTGILRSYYSNVEGKETTKCIAFENELTAAYSSFITQEPTFENIHALCDSELLVLKRTDLYALYAGSAEWQNVGRILTELHYIDLEKRTVSFQKQTGKERYEALAAEHSKYIKFIPLKHLSSFLGITPRHLSRLRNGS</sequence>
<dbReference type="CDD" id="cd00038">
    <property type="entry name" value="CAP_ED"/>
    <property type="match status" value="1"/>
</dbReference>
<proteinExistence type="predicted"/>
<dbReference type="KEGG" id="chu:CHU_1123"/>
<feature type="domain" description="Cyclic nucleotide-binding" evidence="1">
    <location>
        <begin position="26"/>
        <end position="112"/>
    </location>
</feature>
<dbReference type="RefSeq" id="WP_011584513.1">
    <property type="nucleotide sequence ID" value="NC_008255.1"/>
</dbReference>
<dbReference type="SUPFAM" id="SSF51206">
    <property type="entry name" value="cAMP-binding domain-like"/>
    <property type="match status" value="1"/>
</dbReference>
<dbReference type="InterPro" id="IPR018490">
    <property type="entry name" value="cNMP-bd_dom_sf"/>
</dbReference>
<name>A0A6N4SPX6_CYTH3</name>
<dbReference type="Proteomes" id="UP000001822">
    <property type="component" value="Chromosome"/>
</dbReference>
<dbReference type="InterPro" id="IPR000595">
    <property type="entry name" value="cNMP-bd_dom"/>
</dbReference>
<protein>
    <submittedName>
        <fullName evidence="2">Cyclic nucleotide binding regulatory protein</fullName>
    </submittedName>
</protein>
<dbReference type="AlphaFoldDB" id="A0A6N4SPX6"/>
<keyword evidence="3" id="KW-1185">Reference proteome</keyword>
<dbReference type="OrthoDB" id="792939at2"/>
<reference evidence="2 3" key="1">
    <citation type="journal article" date="2007" name="Appl. Environ. Microbiol.">
        <title>Genome sequence of the cellulolytic gliding bacterium Cytophaga hutchinsonii.</title>
        <authorList>
            <person name="Xie G."/>
            <person name="Bruce D.C."/>
            <person name="Challacombe J.F."/>
            <person name="Chertkov O."/>
            <person name="Detter J.C."/>
            <person name="Gilna P."/>
            <person name="Han C.S."/>
            <person name="Lucas S."/>
            <person name="Misra M."/>
            <person name="Myers G.L."/>
            <person name="Richardson P."/>
            <person name="Tapia R."/>
            <person name="Thayer N."/>
            <person name="Thompson L.S."/>
            <person name="Brettin T.S."/>
            <person name="Henrissat B."/>
            <person name="Wilson D.B."/>
            <person name="McBride M.J."/>
        </authorList>
    </citation>
    <scope>NUCLEOTIDE SEQUENCE [LARGE SCALE GENOMIC DNA]</scope>
    <source>
        <strain evidence="3">ATCC 33406 / DSM 1761 / CIP 103989 / NBRC 15051 / NCIMB 9469 / D465</strain>
    </source>
</reference>
<accession>A0A6N4SPX6</accession>
<dbReference type="EMBL" id="CP000383">
    <property type="protein sequence ID" value="ABG58398.1"/>
    <property type="molecule type" value="Genomic_DNA"/>
</dbReference>
<gene>
    <name evidence="2" type="ordered locus">CHU_1123</name>
</gene>
<dbReference type="InterPro" id="IPR014710">
    <property type="entry name" value="RmlC-like_jellyroll"/>
</dbReference>
<evidence type="ECO:0000313" key="2">
    <source>
        <dbReference type="EMBL" id="ABG58398.1"/>
    </source>
</evidence>
<evidence type="ECO:0000259" key="1">
    <source>
        <dbReference type="Pfam" id="PF00027"/>
    </source>
</evidence>
<organism evidence="2 3">
    <name type="scientific">Cytophaga hutchinsonii (strain ATCC 33406 / DSM 1761 / CIP 103989 / NBRC 15051 / NCIMB 9469 / D465)</name>
    <dbReference type="NCBI Taxonomy" id="269798"/>
    <lineage>
        <taxon>Bacteria</taxon>
        <taxon>Pseudomonadati</taxon>
        <taxon>Bacteroidota</taxon>
        <taxon>Cytophagia</taxon>
        <taxon>Cytophagales</taxon>
        <taxon>Cytophagaceae</taxon>
        <taxon>Cytophaga</taxon>
    </lineage>
</organism>
<evidence type="ECO:0000313" key="3">
    <source>
        <dbReference type="Proteomes" id="UP000001822"/>
    </source>
</evidence>
<dbReference type="Pfam" id="PF00027">
    <property type="entry name" value="cNMP_binding"/>
    <property type="match status" value="1"/>
</dbReference>